<dbReference type="PROSITE" id="PS50850">
    <property type="entry name" value="MFS"/>
    <property type="match status" value="1"/>
</dbReference>
<feature type="transmembrane region" description="Helical" evidence="7">
    <location>
        <begin position="224"/>
        <end position="247"/>
    </location>
</feature>
<keyword evidence="2" id="KW-0813">Transport</keyword>
<feature type="transmembrane region" description="Helical" evidence="7">
    <location>
        <begin position="419"/>
        <end position="439"/>
    </location>
</feature>
<dbReference type="InterPro" id="IPR036259">
    <property type="entry name" value="MFS_trans_sf"/>
</dbReference>
<sequence length="514" mass="57384">MPIDEKSKGPTSIEKERASESRSENVESVDTTDNADFGGESSLPPPPTLSPEQEKKLWRKIDLRLMPILTVMYLFSFLDRGNIGNARLQGLTTQLHLVGNQYNIALTMYFIPYCIFECPANLVLKRFRPSRWLPGITVLWGTIMTLMGLVKNYPQLVGTRVCLGVAEAGLFPGVVYYLTLWYPRHMLQYRIGLFFGAATLAGAFSGLLAFGISFMSGTAGLLGWSWIFILEGIATVVVGVVAFFVLVDFPSTATFLTPEERAFVVWKKKYDNSSVGEEEHFEMRHLKAAFTDWQVYLHILIYMSIVAPLYGITLFLPSIINTFGHPPAISQLLTVPPYIFATIVLYGFAYYSDKLRMRSPFILAGLTMCLIGFAINISRAAAGVKYFGTFFVVAGSYAAFPGVVAWLGNNLSGQYKRGVGMAVHIGVGNFAGAIASNIYRARDSPRYIVGHGLELMFVGIGYITVPIAILLYRRINRQRDILEQQAVEKGEKNKYSVQELREMGDRAPEFRYTL</sequence>
<dbReference type="InterPro" id="IPR020846">
    <property type="entry name" value="MFS_dom"/>
</dbReference>
<evidence type="ECO:0000256" key="5">
    <source>
        <dbReference type="ARBA" id="ARBA00023136"/>
    </source>
</evidence>
<accession>A0ABR3ISJ5</accession>
<dbReference type="Gene3D" id="1.20.1250.20">
    <property type="entry name" value="MFS general substrate transporter like domains"/>
    <property type="match status" value="2"/>
</dbReference>
<feature type="transmembrane region" description="Helical" evidence="7">
    <location>
        <begin position="293"/>
        <end position="316"/>
    </location>
</feature>
<gene>
    <name evidence="9" type="ORF">HGRIS_012529</name>
</gene>
<feature type="transmembrane region" description="Helical" evidence="7">
    <location>
        <begin position="328"/>
        <end position="349"/>
    </location>
</feature>
<feature type="compositionally biased region" description="Basic and acidic residues" evidence="6">
    <location>
        <begin position="1"/>
        <end position="25"/>
    </location>
</feature>
<keyword evidence="5 7" id="KW-0472">Membrane</keyword>
<reference evidence="10" key="1">
    <citation type="submission" date="2024-06" db="EMBL/GenBank/DDBJ databases">
        <title>Multi-omics analyses provide insights into the biosynthesis of the anticancer antibiotic pleurotin in Hohenbuehelia grisea.</title>
        <authorList>
            <person name="Weaver J.A."/>
            <person name="Alberti F."/>
        </authorList>
    </citation>
    <scope>NUCLEOTIDE SEQUENCE [LARGE SCALE GENOMIC DNA]</scope>
    <source>
        <strain evidence="10">T-177</strain>
    </source>
</reference>
<feature type="domain" description="Major facilitator superfamily (MFS) profile" evidence="8">
    <location>
        <begin position="65"/>
        <end position="479"/>
    </location>
</feature>
<evidence type="ECO:0000313" key="9">
    <source>
        <dbReference type="EMBL" id="KAL0946277.1"/>
    </source>
</evidence>
<evidence type="ECO:0000256" key="7">
    <source>
        <dbReference type="SAM" id="Phobius"/>
    </source>
</evidence>
<feature type="transmembrane region" description="Helical" evidence="7">
    <location>
        <begin position="387"/>
        <end position="407"/>
    </location>
</feature>
<feature type="transmembrane region" description="Helical" evidence="7">
    <location>
        <begin position="156"/>
        <end position="179"/>
    </location>
</feature>
<proteinExistence type="predicted"/>
<dbReference type="Proteomes" id="UP001556367">
    <property type="component" value="Unassembled WGS sequence"/>
</dbReference>
<evidence type="ECO:0000256" key="1">
    <source>
        <dbReference type="ARBA" id="ARBA00004141"/>
    </source>
</evidence>
<evidence type="ECO:0000256" key="2">
    <source>
        <dbReference type="ARBA" id="ARBA00022448"/>
    </source>
</evidence>
<evidence type="ECO:0000313" key="10">
    <source>
        <dbReference type="Proteomes" id="UP001556367"/>
    </source>
</evidence>
<keyword evidence="10" id="KW-1185">Reference proteome</keyword>
<comment type="subcellular location">
    <subcellularLocation>
        <location evidence="1">Membrane</location>
        <topology evidence="1">Multi-pass membrane protein</topology>
    </subcellularLocation>
</comment>
<dbReference type="EMBL" id="JASNQZ010000015">
    <property type="protein sequence ID" value="KAL0946277.1"/>
    <property type="molecule type" value="Genomic_DNA"/>
</dbReference>
<evidence type="ECO:0000256" key="3">
    <source>
        <dbReference type="ARBA" id="ARBA00022692"/>
    </source>
</evidence>
<dbReference type="PANTHER" id="PTHR43791">
    <property type="entry name" value="PERMEASE-RELATED"/>
    <property type="match status" value="1"/>
</dbReference>
<evidence type="ECO:0000256" key="6">
    <source>
        <dbReference type="SAM" id="MobiDB-lite"/>
    </source>
</evidence>
<evidence type="ECO:0000256" key="4">
    <source>
        <dbReference type="ARBA" id="ARBA00022989"/>
    </source>
</evidence>
<evidence type="ECO:0000259" key="8">
    <source>
        <dbReference type="PROSITE" id="PS50850"/>
    </source>
</evidence>
<dbReference type="SUPFAM" id="SSF103473">
    <property type="entry name" value="MFS general substrate transporter"/>
    <property type="match status" value="1"/>
</dbReference>
<dbReference type="PANTHER" id="PTHR43791:SF18">
    <property type="entry name" value="NICOTINIC ACID TRANSPORTER TNA1, PUTATIVE (AFU_ORTHOLOGUE AFUA_3G03820)-RELATED"/>
    <property type="match status" value="1"/>
</dbReference>
<feature type="transmembrane region" description="Helical" evidence="7">
    <location>
        <begin position="191"/>
        <end position="212"/>
    </location>
</feature>
<name>A0ABR3ISJ5_9AGAR</name>
<feature type="transmembrane region" description="Helical" evidence="7">
    <location>
        <begin position="131"/>
        <end position="150"/>
    </location>
</feature>
<feature type="transmembrane region" description="Helical" evidence="7">
    <location>
        <begin position="361"/>
        <end position="381"/>
    </location>
</feature>
<protein>
    <recommendedName>
        <fullName evidence="8">Major facilitator superfamily (MFS) profile domain-containing protein</fullName>
    </recommendedName>
</protein>
<feature type="region of interest" description="Disordered" evidence="6">
    <location>
        <begin position="1"/>
        <end position="52"/>
    </location>
</feature>
<feature type="transmembrane region" description="Helical" evidence="7">
    <location>
        <begin position="104"/>
        <end position="124"/>
    </location>
</feature>
<feature type="transmembrane region" description="Helical" evidence="7">
    <location>
        <begin position="451"/>
        <end position="472"/>
    </location>
</feature>
<dbReference type="Pfam" id="PF07690">
    <property type="entry name" value="MFS_1"/>
    <property type="match status" value="1"/>
</dbReference>
<keyword evidence="3 7" id="KW-0812">Transmembrane</keyword>
<keyword evidence="4 7" id="KW-1133">Transmembrane helix</keyword>
<organism evidence="9 10">
    <name type="scientific">Hohenbuehelia grisea</name>
    <dbReference type="NCBI Taxonomy" id="104357"/>
    <lineage>
        <taxon>Eukaryota</taxon>
        <taxon>Fungi</taxon>
        <taxon>Dikarya</taxon>
        <taxon>Basidiomycota</taxon>
        <taxon>Agaricomycotina</taxon>
        <taxon>Agaricomycetes</taxon>
        <taxon>Agaricomycetidae</taxon>
        <taxon>Agaricales</taxon>
        <taxon>Pleurotineae</taxon>
        <taxon>Pleurotaceae</taxon>
        <taxon>Hohenbuehelia</taxon>
    </lineage>
</organism>
<dbReference type="InterPro" id="IPR011701">
    <property type="entry name" value="MFS"/>
</dbReference>
<comment type="caution">
    <text evidence="9">The sequence shown here is derived from an EMBL/GenBank/DDBJ whole genome shotgun (WGS) entry which is preliminary data.</text>
</comment>